<dbReference type="PANTHER" id="PTHR12497">
    <property type="entry name" value="TAZ PROTEIN TAFAZZIN"/>
    <property type="match status" value="1"/>
</dbReference>
<evidence type="ECO:0000256" key="10">
    <source>
        <dbReference type="ARBA" id="ARBA00024323"/>
    </source>
</evidence>
<dbReference type="PRINTS" id="PR00979">
    <property type="entry name" value="TAFAZZIN"/>
</dbReference>
<comment type="catalytic activity">
    <reaction evidence="11">
        <text>1'-[1,2-diacyl-sn-glycero-3-phospho],3'-[1-acyl-sn-glycero-3-phospho]-glycerol + a 1,2-diacyl-sn-glycero-3-phosphocholine = a cardiolipin + a 1-acyl-sn-glycero-3-phosphocholine</text>
        <dbReference type="Rhea" id="RHEA:33731"/>
        <dbReference type="ChEBI" id="CHEBI:57643"/>
        <dbReference type="ChEBI" id="CHEBI:58168"/>
        <dbReference type="ChEBI" id="CHEBI:62237"/>
        <dbReference type="ChEBI" id="CHEBI:64743"/>
    </reaction>
    <physiologicalReaction direction="left-to-right" evidence="11">
        <dbReference type="Rhea" id="RHEA:33732"/>
    </physiologicalReaction>
    <physiologicalReaction direction="right-to-left" evidence="11">
        <dbReference type="Rhea" id="RHEA:33733"/>
    </physiologicalReaction>
</comment>
<dbReference type="EMBL" id="JBEAFC010000007">
    <property type="protein sequence ID" value="KAL1549578.1"/>
    <property type="molecule type" value="Genomic_DNA"/>
</dbReference>
<dbReference type="GO" id="GO:0005743">
    <property type="term" value="C:mitochondrial inner membrane"/>
    <property type="evidence" value="ECO:0007669"/>
    <property type="project" value="UniProtKB-SubCell"/>
</dbReference>
<reference evidence="14 15" key="1">
    <citation type="submission" date="2024-06" db="EMBL/GenBank/DDBJ databases">
        <title>A chromosome level genome sequence of Diviner's sage (Salvia divinorum).</title>
        <authorList>
            <person name="Ford S.A."/>
            <person name="Ro D.-K."/>
            <person name="Ness R.W."/>
            <person name="Phillips M.A."/>
        </authorList>
    </citation>
    <scope>NUCLEOTIDE SEQUENCE [LARGE SCALE GENOMIC DNA]</scope>
    <source>
        <strain evidence="14">SAF-2024a</strain>
        <tissue evidence="14">Leaf</tissue>
    </source>
</reference>
<dbReference type="PANTHER" id="PTHR12497:SF0">
    <property type="entry name" value="TAFAZZIN"/>
    <property type="match status" value="1"/>
</dbReference>
<keyword evidence="4" id="KW-1000">Mitochondrion outer membrane</keyword>
<evidence type="ECO:0000256" key="5">
    <source>
        <dbReference type="ARBA" id="ARBA00022792"/>
    </source>
</evidence>
<proteinExistence type="inferred from homology"/>
<evidence type="ECO:0000313" key="14">
    <source>
        <dbReference type="EMBL" id="KAL1549578.1"/>
    </source>
</evidence>
<sequence>MVVAAGRWVECRADLLAEGAKSLQLRLRDRFRVAAVDYHRRRNLRNANAGYLSSSVQRWLDRFSEFRRDSLPSSSTFYRKRVSKDIDEEDESVLTRLVQAVAVPVLGNVCHVFMHGLNRVQIFGAEKLQQVVLHRPENKSLITVSNHVASMDDPLVISSLLPPSMLFDANGLRWTLCASDRCFKNPVTSAFFKSVKVLPVSRGDGIYQKGMDLAISKLNRGGWVHIFPEGSRSRNGGKTMGSAKRGIGRLVLDADNTPIVVPFVHTGMQEVIPVGAMFPRVGKTVTVLVGDPISFDDLISGGEDKNMSRGKLYDAVATRIGERLQKLKLQVEALAVEQALELEKYPSRVTERAARLLQKTDWESLGMGNYMGLDEKKDPPVEPSVAQLYPKDNSREERSFGGADYSLGGRFVSRIQGYMDSTELTLFGARGLYTNHRTNEYFGSLRDVTPLKIWRSLYGNVYFHPNTGTI</sequence>
<evidence type="ECO:0000256" key="2">
    <source>
        <dbReference type="ARBA" id="ARBA00010524"/>
    </source>
</evidence>
<accession>A0ABD1H2Q2</accession>
<evidence type="ECO:0000256" key="3">
    <source>
        <dbReference type="ARBA" id="ARBA00022679"/>
    </source>
</evidence>
<dbReference type="SMART" id="SM00563">
    <property type="entry name" value="PlsC"/>
    <property type="match status" value="1"/>
</dbReference>
<dbReference type="InterPro" id="IPR000872">
    <property type="entry name" value="Tafazzin"/>
</dbReference>
<dbReference type="Proteomes" id="UP001567538">
    <property type="component" value="Unassembled WGS sequence"/>
</dbReference>
<dbReference type="SUPFAM" id="SSF69593">
    <property type="entry name" value="Glycerol-3-phosphate (1)-acyltransferase"/>
    <property type="match status" value="1"/>
</dbReference>
<keyword evidence="8" id="KW-0472">Membrane</keyword>
<keyword evidence="6" id="KW-0443">Lipid metabolism</keyword>
<keyword evidence="9" id="KW-0012">Acyltransferase</keyword>
<evidence type="ECO:0000256" key="4">
    <source>
        <dbReference type="ARBA" id="ARBA00022787"/>
    </source>
</evidence>
<evidence type="ECO:0000256" key="1">
    <source>
        <dbReference type="ARBA" id="ARBA00004137"/>
    </source>
</evidence>
<comment type="caution">
    <text evidence="14">The sequence shown here is derived from an EMBL/GenBank/DDBJ whole genome shotgun (WGS) entry which is preliminary data.</text>
</comment>
<protein>
    <recommendedName>
        <fullName evidence="12">Tafazzin family protein</fullName>
    </recommendedName>
</protein>
<evidence type="ECO:0000256" key="12">
    <source>
        <dbReference type="RuleBase" id="RU365062"/>
    </source>
</evidence>
<keyword evidence="15" id="KW-1185">Reference proteome</keyword>
<comment type="similarity">
    <text evidence="2 12">Belongs to the taffazin family.</text>
</comment>
<evidence type="ECO:0000256" key="9">
    <source>
        <dbReference type="ARBA" id="ARBA00023315"/>
    </source>
</evidence>
<name>A0ABD1H2Q2_SALDI</name>
<keyword evidence="3" id="KW-0808">Transferase</keyword>
<evidence type="ECO:0000259" key="13">
    <source>
        <dbReference type="SMART" id="SM00563"/>
    </source>
</evidence>
<dbReference type="InterPro" id="IPR002123">
    <property type="entry name" value="Plipid/glycerol_acylTrfase"/>
</dbReference>
<gene>
    <name evidence="14" type="ORF">AAHA92_17667</name>
</gene>
<evidence type="ECO:0000256" key="7">
    <source>
        <dbReference type="ARBA" id="ARBA00023128"/>
    </source>
</evidence>
<dbReference type="GO" id="GO:0006629">
    <property type="term" value="P:lipid metabolic process"/>
    <property type="evidence" value="ECO:0007669"/>
    <property type="project" value="UniProtKB-KW"/>
</dbReference>
<keyword evidence="7" id="KW-0496">Mitochondrion</keyword>
<evidence type="ECO:0000313" key="15">
    <source>
        <dbReference type="Proteomes" id="UP001567538"/>
    </source>
</evidence>
<comment type="subcellular location">
    <subcellularLocation>
        <location evidence="1">Mitochondrion inner membrane</location>
        <topology evidence="1">Peripheral membrane protein</topology>
        <orientation evidence="1">Intermembrane side</orientation>
    </subcellularLocation>
    <subcellularLocation>
        <location evidence="10">Mitochondrion outer membrane</location>
        <topology evidence="10">Peripheral membrane protein</topology>
        <orientation evidence="10">Intermembrane side</orientation>
    </subcellularLocation>
</comment>
<evidence type="ECO:0000256" key="11">
    <source>
        <dbReference type="ARBA" id="ARBA00047906"/>
    </source>
</evidence>
<evidence type="ECO:0000256" key="6">
    <source>
        <dbReference type="ARBA" id="ARBA00023098"/>
    </source>
</evidence>
<dbReference type="Pfam" id="PF01553">
    <property type="entry name" value="Acyltransferase"/>
    <property type="match status" value="1"/>
</dbReference>
<organism evidence="14 15">
    <name type="scientific">Salvia divinorum</name>
    <name type="common">Maria pastora</name>
    <name type="synonym">Diviner's sage</name>
    <dbReference type="NCBI Taxonomy" id="28513"/>
    <lineage>
        <taxon>Eukaryota</taxon>
        <taxon>Viridiplantae</taxon>
        <taxon>Streptophyta</taxon>
        <taxon>Embryophyta</taxon>
        <taxon>Tracheophyta</taxon>
        <taxon>Spermatophyta</taxon>
        <taxon>Magnoliopsida</taxon>
        <taxon>eudicotyledons</taxon>
        <taxon>Gunneridae</taxon>
        <taxon>Pentapetalae</taxon>
        <taxon>asterids</taxon>
        <taxon>lamiids</taxon>
        <taxon>Lamiales</taxon>
        <taxon>Lamiaceae</taxon>
        <taxon>Nepetoideae</taxon>
        <taxon>Mentheae</taxon>
        <taxon>Salviinae</taxon>
        <taxon>Salvia</taxon>
        <taxon>Salvia subgen. Calosphace</taxon>
    </lineage>
</organism>
<feature type="domain" description="Phospholipid/glycerol acyltransferase" evidence="13">
    <location>
        <begin position="141"/>
        <end position="268"/>
    </location>
</feature>
<dbReference type="GO" id="GO:0016746">
    <property type="term" value="F:acyltransferase activity"/>
    <property type="evidence" value="ECO:0007669"/>
    <property type="project" value="UniProtKB-KW"/>
</dbReference>
<dbReference type="GO" id="GO:0005741">
    <property type="term" value="C:mitochondrial outer membrane"/>
    <property type="evidence" value="ECO:0007669"/>
    <property type="project" value="UniProtKB-SubCell"/>
</dbReference>
<evidence type="ECO:0000256" key="8">
    <source>
        <dbReference type="ARBA" id="ARBA00023136"/>
    </source>
</evidence>
<dbReference type="CDD" id="cd07989">
    <property type="entry name" value="LPLAT_AGPAT-like"/>
    <property type="match status" value="1"/>
</dbReference>
<dbReference type="AlphaFoldDB" id="A0ABD1H2Q2"/>
<keyword evidence="5" id="KW-0999">Mitochondrion inner membrane</keyword>